<sequence length="43" mass="4599">MRSDVCATLPICVFEMVQELEPLSCSGIFLQPASGVNENVTLG</sequence>
<dbReference type="EMBL" id="AMCW01000051">
    <property type="protein sequence ID" value="EKK02679.1"/>
    <property type="molecule type" value="Genomic_DNA"/>
</dbReference>
<proteinExistence type="predicted"/>
<accession>K5DIK3</accession>
<evidence type="ECO:0000313" key="1">
    <source>
        <dbReference type="EMBL" id="EKK02679.1"/>
    </source>
</evidence>
<dbReference type="AlphaFoldDB" id="K5DIK3"/>
<name>K5DIK3_RHOBT</name>
<gene>
    <name evidence="1" type="ORF">RBSH_02032</name>
</gene>
<comment type="caution">
    <text evidence="1">The sequence shown here is derived from an EMBL/GenBank/DDBJ whole genome shotgun (WGS) entry which is preliminary data.</text>
</comment>
<protein>
    <submittedName>
        <fullName evidence="1">Uncharacterized protein</fullName>
    </submittedName>
</protein>
<dbReference type="PATRIC" id="fig|993517.3.peg.2199"/>
<organism evidence="1 2">
    <name type="scientific">Rhodopirellula baltica SH28</name>
    <dbReference type="NCBI Taxonomy" id="993517"/>
    <lineage>
        <taxon>Bacteria</taxon>
        <taxon>Pseudomonadati</taxon>
        <taxon>Planctomycetota</taxon>
        <taxon>Planctomycetia</taxon>
        <taxon>Pirellulales</taxon>
        <taxon>Pirellulaceae</taxon>
        <taxon>Rhodopirellula</taxon>
    </lineage>
</organism>
<reference evidence="1 2" key="1">
    <citation type="journal article" date="2013" name="Mar. Genomics">
        <title>Expression of sulfatases in Rhodopirellula baltica and the diversity of sulfatases in the genus Rhodopirellula.</title>
        <authorList>
            <person name="Wegner C.E."/>
            <person name="Richter-Heitmann T."/>
            <person name="Klindworth A."/>
            <person name="Klockow C."/>
            <person name="Richter M."/>
            <person name="Achstetter T."/>
            <person name="Glockner F.O."/>
            <person name="Harder J."/>
        </authorList>
    </citation>
    <scope>NUCLEOTIDE SEQUENCE [LARGE SCALE GENOMIC DNA]</scope>
    <source>
        <strain evidence="1 2">SH28</strain>
    </source>
</reference>
<dbReference type="Proteomes" id="UP000007993">
    <property type="component" value="Unassembled WGS sequence"/>
</dbReference>
<evidence type="ECO:0000313" key="2">
    <source>
        <dbReference type="Proteomes" id="UP000007993"/>
    </source>
</evidence>